<evidence type="ECO:0000259" key="3">
    <source>
        <dbReference type="Pfam" id="PF25954"/>
    </source>
</evidence>
<protein>
    <submittedName>
        <fullName evidence="4">Efflux transporter periplasmic adaptor subunit</fullName>
    </submittedName>
</protein>
<dbReference type="Pfam" id="PF25954">
    <property type="entry name" value="Beta-barrel_RND_2"/>
    <property type="match status" value="1"/>
</dbReference>
<comment type="caution">
    <text evidence="4">The sequence shown here is derived from an EMBL/GenBank/DDBJ whole genome shotgun (WGS) entry which is preliminary data.</text>
</comment>
<keyword evidence="2" id="KW-1133">Transmembrane helix</keyword>
<evidence type="ECO:0000256" key="1">
    <source>
        <dbReference type="ARBA" id="ARBA00009477"/>
    </source>
</evidence>
<feature type="domain" description="CusB-like beta-barrel" evidence="3">
    <location>
        <begin position="215"/>
        <end position="281"/>
    </location>
</feature>
<dbReference type="OrthoDB" id="9806939at2"/>
<dbReference type="InterPro" id="IPR006143">
    <property type="entry name" value="RND_pump_MFP"/>
</dbReference>
<evidence type="ECO:0000313" key="5">
    <source>
        <dbReference type="Proteomes" id="UP000242181"/>
    </source>
</evidence>
<dbReference type="AlphaFoldDB" id="A0A2P7RE48"/>
<keyword evidence="2" id="KW-0472">Membrane</keyword>
<dbReference type="GO" id="GO:1990281">
    <property type="term" value="C:efflux pump complex"/>
    <property type="evidence" value="ECO:0007669"/>
    <property type="project" value="TreeGrafter"/>
</dbReference>
<evidence type="ECO:0000256" key="2">
    <source>
        <dbReference type="SAM" id="Phobius"/>
    </source>
</evidence>
<dbReference type="SUPFAM" id="SSF111369">
    <property type="entry name" value="HlyD-like secretion proteins"/>
    <property type="match status" value="1"/>
</dbReference>
<dbReference type="Gene3D" id="2.40.30.170">
    <property type="match status" value="1"/>
</dbReference>
<dbReference type="NCBIfam" id="TIGR01730">
    <property type="entry name" value="RND_mfp"/>
    <property type="match status" value="1"/>
</dbReference>
<proteinExistence type="inferred from homology"/>
<sequence length="367" mass="39756">MAMGDITQWLGRHKGLGWVLLAVLVALFWLWRGELYQAAGEAPAAEPGVGPSAAEWRLEVTELVAEPYRPRLRLQGQLQPWRRLEVRARITGTVTRLPELGQRVAEGEALLGISPDDRQARLARAEADLALRQAELTAAERLRRNNLTAETDYLARRAALTQAEAALAAIRLELEHSRVPAPFAGSVDRLPLELGDVVQPGDSLLTLVDTAYLTLQADVPQQQVAGLAPGLPVSAVLLDGRELSGELGFVAQAADAATRSYALEARLANPDGWRVAGASAGLDIRLPEQRAHRLSPALLSLDEDGRPGVRVVDEDQRLRFLPVRLFSITPDTAWVGGLPERVRVVTRGGGFAELGERVAVAEREAAP</sequence>
<dbReference type="Gene3D" id="2.40.50.100">
    <property type="match status" value="1"/>
</dbReference>
<keyword evidence="5" id="KW-1185">Reference proteome</keyword>
<feature type="transmembrane region" description="Helical" evidence="2">
    <location>
        <begin position="15"/>
        <end position="31"/>
    </location>
</feature>
<dbReference type="PANTHER" id="PTHR30469">
    <property type="entry name" value="MULTIDRUG RESISTANCE PROTEIN MDTA"/>
    <property type="match status" value="1"/>
</dbReference>
<dbReference type="GO" id="GO:0015562">
    <property type="term" value="F:efflux transmembrane transporter activity"/>
    <property type="evidence" value="ECO:0007669"/>
    <property type="project" value="TreeGrafter"/>
</dbReference>
<gene>
    <name evidence="4" type="ORF">C7I36_01335</name>
</gene>
<dbReference type="InterPro" id="IPR058792">
    <property type="entry name" value="Beta-barrel_RND_2"/>
</dbReference>
<comment type="similarity">
    <text evidence="1">Belongs to the membrane fusion protein (MFP) (TC 8.A.1) family.</text>
</comment>
<reference evidence="4 5" key="1">
    <citation type="submission" date="2018-03" db="EMBL/GenBank/DDBJ databases">
        <title>The draft genome of Zobellella taiwanensis JCM 13381.</title>
        <authorList>
            <person name="Liu L."/>
            <person name="Li L."/>
            <person name="Wang T."/>
            <person name="Zhang X."/>
            <person name="Liang L."/>
        </authorList>
    </citation>
    <scope>NUCLEOTIDE SEQUENCE [LARGE SCALE GENOMIC DNA]</scope>
    <source>
        <strain evidence="4 5">JCM 13381</strain>
    </source>
</reference>
<dbReference type="Gene3D" id="1.10.287.470">
    <property type="entry name" value="Helix hairpin bin"/>
    <property type="match status" value="1"/>
</dbReference>
<dbReference type="Proteomes" id="UP000242181">
    <property type="component" value="Unassembled WGS sequence"/>
</dbReference>
<keyword evidence="2" id="KW-0812">Transmembrane</keyword>
<evidence type="ECO:0000313" key="4">
    <source>
        <dbReference type="EMBL" id="PSJ48495.1"/>
    </source>
</evidence>
<organism evidence="4 5">
    <name type="scientific">Zobellella taiwanensis</name>
    <dbReference type="NCBI Taxonomy" id="347535"/>
    <lineage>
        <taxon>Bacteria</taxon>
        <taxon>Pseudomonadati</taxon>
        <taxon>Pseudomonadota</taxon>
        <taxon>Gammaproteobacteria</taxon>
        <taxon>Aeromonadales</taxon>
        <taxon>Aeromonadaceae</taxon>
        <taxon>Zobellella</taxon>
    </lineage>
</organism>
<name>A0A2P7RE48_9GAMM</name>
<dbReference type="PANTHER" id="PTHR30469:SF29">
    <property type="entry name" value="BLR2860 PROTEIN"/>
    <property type="match status" value="1"/>
</dbReference>
<accession>A0A2P7RE48</accession>
<dbReference type="EMBL" id="PXYH01000001">
    <property type="protein sequence ID" value="PSJ48495.1"/>
    <property type="molecule type" value="Genomic_DNA"/>
</dbReference>
<dbReference type="RefSeq" id="WP_106451944.1">
    <property type="nucleotide sequence ID" value="NZ_PXYH01000001.1"/>
</dbReference>